<keyword evidence="12" id="KW-1185">Reference proteome</keyword>
<evidence type="ECO:0000256" key="6">
    <source>
        <dbReference type="ARBA" id="ARBA00023002"/>
    </source>
</evidence>
<accession>A0A165LTQ7</accession>
<dbReference type="EMBL" id="KV425920">
    <property type="protein sequence ID" value="KZV98310.1"/>
    <property type="molecule type" value="Genomic_DNA"/>
</dbReference>
<dbReference type="InterPro" id="IPR036396">
    <property type="entry name" value="Cyt_P450_sf"/>
</dbReference>
<keyword evidence="10" id="KW-0732">Signal</keyword>
<evidence type="ECO:0000313" key="12">
    <source>
        <dbReference type="Proteomes" id="UP000077266"/>
    </source>
</evidence>
<comment type="similarity">
    <text evidence="3">Belongs to the cytochrome P450 family.</text>
</comment>
<dbReference type="Gene3D" id="1.10.630.10">
    <property type="entry name" value="Cytochrome P450"/>
    <property type="match status" value="1"/>
</dbReference>
<evidence type="ECO:0000313" key="11">
    <source>
        <dbReference type="EMBL" id="KZV98310.1"/>
    </source>
</evidence>
<protein>
    <submittedName>
        <fullName evidence="11">Cytochrome P450</fullName>
    </submittedName>
</protein>
<feature type="chain" id="PRO_5007862041" evidence="10">
    <location>
        <begin position="23"/>
        <end position="514"/>
    </location>
</feature>
<keyword evidence="8" id="KW-0503">Monooxygenase</keyword>
<keyword evidence="5 9" id="KW-0479">Metal-binding</keyword>
<dbReference type="InterPro" id="IPR050121">
    <property type="entry name" value="Cytochrome_P450_monoxygenase"/>
</dbReference>
<dbReference type="InterPro" id="IPR001128">
    <property type="entry name" value="Cyt_P450"/>
</dbReference>
<gene>
    <name evidence="11" type="ORF">EXIGLDRAFT_669487</name>
</gene>
<dbReference type="GO" id="GO:0004497">
    <property type="term" value="F:monooxygenase activity"/>
    <property type="evidence" value="ECO:0007669"/>
    <property type="project" value="UniProtKB-KW"/>
</dbReference>
<dbReference type="InParanoid" id="A0A165LTQ7"/>
<evidence type="ECO:0000256" key="3">
    <source>
        <dbReference type="ARBA" id="ARBA00010617"/>
    </source>
</evidence>
<dbReference type="GO" id="GO:0020037">
    <property type="term" value="F:heme binding"/>
    <property type="evidence" value="ECO:0007669"/>
    <property type="project" value="InterPro"/>
</dbReference>
<evidence type="ECO:0000256" key="4">
    <source>
        <dbReference type="ARBA" id="ARBA00022617"/>
    </source>
</evidence>
<keyword evidence="6" id="KW-0560">Oxidoreductase</keyword>
<feature type="binding site" description="axial binding residue" evidence="9">
    <location>
        <position position="451"/>
    </location>
    <ligand>
        <name>heme</name>
        <dbReference type="ChEBI" id="CHEBI:30413"/>
    </ligand>
    <ligandPart>
        <name>Fe</name>
        <dbReference type="ChEBI" id="CHEBI:18248"/>
    </ligandPart>
</feature>
<dbReference type="PRINTS" id="PR00463">
    <property type="entry name" value="EP450I"/>
</dbReference>
<dbReference type="STRING" id="1314781.A0A165LTQ7"/>
<evidence type="ECO:0000256" key="2">
    <source>
        <dbReference type="ARBA" id="ARBA00005179"/>
    </source>
</evidence>
<feature type="signal peptide" evidence="10">
    <location>
        <begin position="1"/>
        <end position="22"/>
    </location>
</feature>
<name>A0A165LTQ7_EXIGL</name>
<dbReference type="OrthoDB" id="1470350at2759"/>
<dbReference type="SUPFAM" id="SSF48264">
    <property type="entry name" value="Cytochrome P450"/>
    <property type="match status" value="1"/>
</dbReference>
<evidence type="ECO:0000256" key="5">
    <source>
        <dbReference type="ARBA" id="ARBA00022723"/>
    </source>
</evidence>
<comment type="cofactor">
    <cofactor evidence="1 9">
        <name>heme</name>
        <dbReference type="ChEBI" id="CHEBI:30413"/>
    </cofactor>
</comment>
<evidence type="ECO:0000256" key="1">
    <source>
        <dbReference type="ARBA" id="ARBA00001971"/>
    </source>
</evidence>
<dbReference type="AlphaFoldDB" id="A0A165LTQ7"/>
<reference evidence="11 12" key="1">
    <citation type="journal article" date="2016" name="Mol. Biol. Evol.">
        <title>Comparative Genomics of Early-Diverging Mushroom-Forming Fungi Provides Insights into the Origins of Lignocellulose Decay Capabilities.</title>
        <authorList>
            <person name="Nagy L.G."/>
            <person name="Riley R."/>
            <person name="Tritt A."/>
            <person name="Adam C."/>
            <person name="Daum C."/>
            <person name="Floudas D."/>
            <person name="Sun H."/>
            <person name="Yadav J.S."/>
            <person name="Pangilinan J."/>
            <person name="Larsson K.H."/>
            <person name="Matsuura K."/>
            <person name="Barry K."/>
            <person name="Labutti K."/>
            <person name="Kuo R."/>
            <person name="Ohm R.A."/>
            <person name="Bhattacharya S.S."/>
            <person name="Shirouzu T."/>
            <person name="Yoshinaga Y."/>
            <person name="Martin F.M."/>
            <person name="Grigoriev I.V."/>
            <person name="Hibbett D.S."/>
        </authorList>
    </citation>
    <scope>NUCLEOTIDE SEQUENCE [LARGE SCALE GENOMIC DNA]</scope>
    <source>
        <strain evidence="11 12">HHB12029</strain>
    </source>
</reference>
<comment type="pathway">
    <text evidence="2">Secondary metabolite biosynthesis.</text>
</comment>
<evidence type="ECO:0000256" key="7">
    <source>
        <dbReference type="ARBA" id="ARBA00023004"/>
    </source>
</evidence>
<dbReference type="InterPro" id="IPR002401">
    <property type="entry name" value="Cyt_P450_E_grp-I"/>
</dbReference>
<sequence length="514" mass="57182">MLVPLVLAAVVALLLWTRKARQTRLASLDGPPRKGFLAGHAADVIQSRVGTVFNIWAKKYGTAYRISYVFGKEIVVLGDPKAIHHVLTAAARTYERPMLDRIALEQWFGPSLFSASYDVHRRMRKTLNPAFARSTVEDVSGVVFDLAHKLVSSWASEVADGGTKRIELTHDLPRLTLDAIGMTTFRYNISHTNQAIFGTLEKMGNSPQPTAFDEIMAEVVAHFPILLRLPNEMKTWIATLRSELGRVADELVNGAVQTHGMHGTVLDALTAPDSRASREEIVAQIIGLLFAGHETSANVIAEGLYELAAHPEIQERLHDELVAAEQKVDHELNLADLENNDLLPFFDAVIREVIRCKAVLAFISRTAAADDVIPLQFSLSKTGEHAFKVQRGQEVMIPVRDGVNVDPRLWGDDAEEFRPERWLEKDEIPEEARLIQGWSNTLSFGDGPSACLGRTFAVAEIKIVISLVIRRFWLKPTGETLDFYRLGGNTIKSKIRGREADGVTLPLYLTLRDE</sequence>
<keyword evidence="4 9" id="KW-0349">Heme</keyword>
<organism evidence="11 12">
    <name type="scientific">Exidia glandulosa HHB12029</name>
    <dbReference type="NCBI Taxonomy" id="1314781"/>
    <lineage>
        <taxon>Eukaryota</taxon>
        <taxon>Fungi</taxon>
        <taxon>Dikarya</taxon>
        <taxon>Basidiomycota</taxon>
        <taxon>Agaricomycotina</taxon>
        <taxon>Agaricomycetes</taxon>
        <taxon>Auriculariales</taxon>
        <taxon>Exidiaceae</taxon>
        <taxon>Exidia</taxon>
    </lineage>
</organism>
<dbReference type="PANTHER" id="PTHR24305">
    <property type="entry name" value="CYTOCHROME P450"/>
    <property type="match status" value="1"/>
</dbReference>
<dbReference type="PRINTS" id="PR00385">
    <property type="entry name" value="P450"/>
</dbReference>
<evidence type="ECO:0000256" key="10">
    <source>
        <dbReference type="SAM" id="SignalP"/>
    </source>
</evidence>
<dbReference type="Pfam" id="PF00067">
    <property type="entry name" value="p450"/>
    <property type="match status" value="1"/>
</dbReference>
<keyword evidence="7 9" id="KW-0408">Iron</keyword>
<proteinExistence type="inferred from homology"/>
<dbReference type="Proteomes" id="UP000077266">
    <property type="component" value="Unassembled WGS sequence"/>
</dbReference>
<dbReference type="PANTHER" id="PTHR24305:SF166">
    <property type="entry name" value="CYTOCHROME P450 12A4, MITOCHONDRIAL-RELATED"/>
    <property type="match status" value="1"/>
</dbReference>
<evidence type="ECO:0000256" key="9">
    <source>
        <dbReference type="PIRSR" id="PIRSR602401-1"/>
    </source>
</evidence>
<dbReference type="GO" id="GO:0005506">
    <property type="term" value="F:iron ion binding"/>
    <property type="evidence" value="ECO:0007669"/>
    <property type="project" value="InterPro"/>
</dbReference>
<dbReference type="GO" id="GO:0016705">
    <property type="term" value="F:oxidoreductase activity, acting on paired donors, with incorporation or reduction of molecular oxygen"/>
    <property type="evidence" value="ECO:0007669"/>
    <property type="project" value="InterPro"/>
</dbReference>
<evidence type="ECO:0000256" key="8">
    <source>
        <dbReference type="ARBA" id="ARBA00023033"/>
    </source>
</evidence>